<dbReference type="InterPro" id="IPR011333">
    <property type="entry name" value="SKP1/BTB/POZ_sf"/>
</dbReference>
<name>A0A428QLX5_9HYPO</name>
<keyword evidence="2" id="KW-1185">Reference proteome</keyword>
<evidence type="ECO:0000313" key="1">
    <source>
        <dbReference type="EMBL" id="RSL66058.1"/>
    </source>
</evidence>
<accession>A0A428QLX5</accession>
<dbReference type="EMBL" id="NKCI01000026">
    <property type="protein sequence ID" value="RSL66058.1"/>
    <property type="molecule type" value="Genomic_DNA"/>
</dbReference>
<dbReference type="AlphaFoldDB" id="A0A428QLX5"/>
<sequence>MINKHPEFAAQFENGERRVDNIPPGAAHIVANYIYTDQYLGLRVTSPHTIDQTKHDFKMAVHVCALADKLCLPQLENLANQEVMALTPNLRLGIVIDLLDSKEFYQTPICAWLREYMSQQLLPVGRNSTEDLVRAIPDTMKKN</sequence>
<gene>
    <name evidence="1" type="ORF">CEP54_003864</name>
</gene>
<comment type="caution">
    <text evidence="1">The sequence shown here is derived from an EMBL/GenBank/DDBJ whole genome shotgun (WGS) entry which is preliminary data.</text>
</comment>
<protein>
    <recommendedName>
        <fullName evidence="3">BTB domain-containing protein</fullName>
    </recommendedName>
</protein>
<dbReference type="Proteomes" id="UP000288168">
    <property type="component" value="Unassembled WGS sequence"/>
</dbReference>
<dbReference type="STRING" id="1325734.A0A428QLX5"/>
<evidence type="ECO:0008006" key="3">
    <source>
        <dbReference type="Google" id="ProtNLM"/>
    </source>
</evidence>
<evidence type="ECO:0000313" key="2">
    <source>
        <dbReference type="Proteomes" id="UP000288168"/>
    </source>
</evidence>
<proteinExistence type="predicted"/>
<organism evidence="1 2">
    <name type="scientific">Fusarium duplospermum</name>
    <dbReference type="NCBI Taxonomy" id="1325734"/>
    <lineage>
        <taxon>Eukaryota</taxon>
        <taxon>Fungi</taxon>
        <taxon>Dikarya</taxon>
        <taxon>Ascomycota</taxon>
        <taxon>Pezizomycotina</taxon>
        <taxon>Sordariomycetes</taxon>
        <taxon>Hypocreomycetidae</taxon>
        <taxon>Hypocreales</taxon>
        <taxon>Nectriaceae</taxon>
        <taxon>Fusarium</taxon>
        <taxon>Fusarium solani species complex</taxon>
    </lineage>
</organism>
<dbReference type="OrthoDB" id="3594103at2759"/>
<dbReference type="Gene3D" id="3.30.710.10">
    <property type="entry name" value="Potassium Channel Kv1.1, Chain A"/>
    <property type="match status" value="1"/>
</dbReference>
<reference evidence="1 2" key="1">
    <citation type="submission" date="2017-06" db="EMBL/GenBank/DDBJ databases">
        <title>Comparative genomic analysis of Ambrosia Fusariam Clade fungi.</title>
        <authorList>
            <person name="Stajich J.E."/>
            <person name="Carrillo J."/>
            <person name="Kijimoto T."/>
            <person name="Eskalen A."/>
            <person name="O'Donnell K."/>
            <person name="Kasson M."/>
        </authorList>
    </citation>
    <scope>NUCLEOTIDE SEQUENCE [LARGE SCALE GENOMIC DNA]</scope>
    <source>
        <strain evidence="1 2">NRRL62584</strain>
    </source>
</reference>